<keyword evidence="2" id="KW-1185">Reference proteome</keyword>
<protein>
    <submittedName>
        <fullName evidence="1">Uncharacterized protein</fullName>
    </submittedName>
</protein>
<accession>A0ABU9K2U4</accession>
<proteinExistence type="predicted"/>
<dbReference type="EMBL" id="JBBYAK010000002">
    <property type="protein sequence ID" value="MEL3959395.1"/>
    <property type="molecule type" value="Genomic_DNA"/>
</dbReference>
<reference evidence="1 2" key="1">
    <citation type="submission" date="2024-03" db="EMBL/GenBank/DDBJ databases">
        <title>Bacilli Hybrid Assemblies.</title>
        <authorList>
            <person name="Kovac J."/>
        </authorList>
    </citation>
    <scope>NUCLEOTIDE SEQUENCE [LARGE SCALE GENOMIC DNA]</scope>
    <source>
        <strain evidence="1 2">FSL M8-0022</strain>
    </source>
</reference>
<sequence length="152" mass="17319">MGVKLARYRNTNYFVRVPLSGGEKQYTWTGAKGNKVDIKEVSTEVFDYLTMNSICFDQGELVIVGEQEEVEKAKENISNPESYEKNTHTKEDIEKILKGNFPKMKKVLGDITADSEKQFVISVAQEIVEELPKGKVDFLAQWMNTEADLLFD</sequence>
<name>A0ABU9K2U4_9BACI</name>
<comment type="caution">
    <text evidence="1">The sequence shown here is derived from an EMBL/GenBank/DDBJ whole genome shotgun (WGS) entry which is preliminary data.</text>
</comment>
<organism evidence="1 2">
    <name type="scientific">Caldifermentibacillus hisashii</name>
    <dbReference type="NCBI Taxonomy" id="996558"/>
    <lineage>
        <taxon>Bacteria</taxon>
        <taxon>Bacillati</taxon>
        <taxon>Bacillota</taxon>
        <taxon>Bacilli</taxon>
        <taxon>Bacillales</taxon>
        <taxon>Bacillaceae</taxon>
        <taxon>Caldifermentibacillus</taxon>
    </lineage>
</organism>
<dbReference type="RefSeq" id="WP_342021033.1">
    <property type="nucleotide sequence ID" value="NZ_JBBYAK010000002.1"/>
</dbReference>
<gene>
    <name evidence="1" type="ORF">NST17_19780</name>
</gene>
<dbReference type="Proteomes" id="UP001459714">
    <property type="component" value="Unassembled WGS sequence"/>
</dbReference>
<evidence type="ECO:0000313" key="1">
    <source>
        <dbReference type="EMBL" id="MEL3959395.1"/>
    </source>
</evidence>
<evidence type="ECO:0000313" key="2">
    <source>
        <dbReference type="Proteomes" id="UP001459714"/>
    </source>
</evidence>